<dbReference type="Proteomes" id="UP000004208">
    <property type="component" value="Unassembled WGS sequence"/>
</dbReference>
<keyword evidence="1" id="KW-0472">Membrane</keyword>
<comment type="caution">
    <text evidence="2">The sequence shown here is derived from an EMBL/GenBank/DDBJ whole genome shotgun (WGS) entry which is preliminary data.</text>
</comment>
<dbReference type="AlphaFoldDB" id="D7W9U9"/>
<organism evidence="2 3">
    <name type="scientific">Corynebacterium genitalium ATCC 33030</name>
    <dbReference type="NCBI Taxonomy" id="585529"/>
    <lineage>
        <taxon>Bacteria</taxon>
        <taxon>Bacillati</taxon>
        <taxon>Actinomycetota</taxon>
        <taxon>Actinomycetes</taxon>
        <taxon>Mycobacteriales</taxon>
        <taxon>Corynebacteriaceae</taxon>
        <taxon>Corynebacterium</taxon>
    </lineage>
</organism>
<dbReference type="Pfam" id="PF12730">
    <property type="entry name" value="ABC2_membrane_4"/>
    <property type="match status" value="1"/>
</dbReference>
<evidence type="ECO:0000256" key="1">
    <source>
        <dbReference type="SAM" id="Phobius"/>
    </source>
</evidence>
<keyword evidence="3" id="KW-1185">Reference proteome</keyword>
<accession>D7W9U9</accession>
<keyword evidence="1" id="KW-0812">Transmembrane</keyword>
<dbReference type="RefSeq" id="WP_005288394.1">
    <property type="nucleotide sequence ID" value="NZ_CM000961.1"/>
</dbReference>
<keyword evidence="1" id="KW-1133">Transmembrane helix</keyword>
<proteinExistence type="predicted"/>
<evidence type="ECO:0008006" key="4">
    <source>
        <dbReference type="Google" id="ProtNLM"/>
    </source>
</evidence>
<sequence>MLKTMLSEWTKLRTTASFWWTSGLALLFSIAWAVLMASLDNPDSPTYGGASAIMGFNSFGLMTLLIQAIMVVTTEYRFKVNSTNYTLTPQRWQVGLAKLLVYGIFAAIFSVVTIMLCFIVGDLIAANPIEWWDNPFVRRSLWVIPLTTFMAVMLVQGIGWIVRATAGALAIYLGWQLVLEPALAMIPRVGRNIQTYAPFMNLQFFTANMNNPGPDPLDTAGALPLWQSFVLFAVWAIVLYVIGLILLEKRDA</sequence>
<evidence type="ECO:0000313" key="2">
    <source>
        <dbReference type="EMBL" id="EFK55566.1"/>
    </source>
</evidence>
<evidence type="ECO:0000313" key="3">
    <source>
        <dbReference type="Proteomes" id="UP000004208"/>
    </source>
</evidence>
<dbReference type="STRING" id="585529.HMPREF0291_10824"/>
<gene>
    <name evidence="2" type="ORF">HMPREF0291_10824</name>
</gene>
<name>D7W9U9_9CORY</name>
<feature type="transmembrane region" description="Helical" evidence="1">
    <location>
        <begin position="225"/>
        <end position="247"/>
    </location>
</feature>
<dbReference type="EMBL" id="ACLJ02000001">
    <property type="protein sequence ID" value="EFK55566.1"/>
    <property type="molecule type" value="Genomic_DNA"/>
</dbReference>
<feature type="transmembrane region" description="Helical" evidence="1">
    <location>
        <begin position="141"/>
        <end position="162"/>
    </location>
</feature>
<feature type="transmembrane region" description="Helical" evidence="1">
    <location>
        <begin position="99"/>
        <end position="121"/>
    </location>
</feature>
<dbReference type="HOGENOM" id="CLU_051674_2_0_11"/>
<feature type="transmembrane region" description="Helical" evidence="1">
    <location>
        <begin position="20"/>
        <end position="39"/>
    </location>
</feature>
<feature type="transmembrane region" description="Helical" evidence="1">
    <location>
        <begin position="59"/>
        <end position="78"/>
    </location>
</feature>
<feature type="transmembrane region" description="Helical" evidence="1">
    <location>
        <begin position="169"/>
        <end position="190"/>
    </location>
</feature>
<reference evidence="2" key="1">
    <citation type="submission" date="2010-06" db="EMBL/GenBank/DDBJ databases">
        <authorList>
            <person name="Muzny D."/>
            <person name="Qin X."/>
            <person name="Buhay C."/>
            <person name="Dugan-Rocha S."/>
            <person name="Ding Y."/>
            <person name="Chen G."/>
            <person name="Hawes A."/>
            <person name="Holder M."/>
            <person name="Jhangiani S."/>
            <person name="Johnson A."/>
            <person name="Khan Z."/>
            <person name="Li Z."/>
            <person name="Liu W."/>
            <person name="Liu X."/>
            <person name="Perez L."/>
            <person name="Shen H."/>
            <person name="Wang Q."/>
            <person name="Watt J."/>
            <person name="Xi L."/>
            <person name="Xin Y."/>
            <person name="Zhou J."/>
            <person name="Deng J."/>
            <person name="Jiang H."/>
            <person name="Liu Y."/>
            <person name="Qu J."/>
            <person name="Song X.-Z."/>
            <person name="Zhang L."/>
            <person name="Villasana D."/>
            <person name="Johnson A."/>
            <person name="Liu J."/>
            <person name="Liyanage D."/>
            <person name="Lorensuhewa L."/>
            <person name="Robinson T."/>
            <person name="Song A."/>
            <person name="Song B.-B."/>
            <person name="Dinh H."/>
            <person name="Thornton R."/>
            <person name="Coyle M."/>
            <person name="Francisco L."/>
            <person name="Jackson L."/>
            <person name="Javaid M."/>
            <person name="Korchina V."/>
            <person name="Kovar C."/>
            <person name="Mata R."/>
            <person name="Mathew T."/>
            <person name="Ngo R."/>
            <person name="Nguyen L."/>
            <person name="Nguyen N."/>
            <person name="Okwuonu G."/>
            <person name="Ongeri F."/>
            <person name="Pham C."/>
            <person name="Simmons D."/>
            <person name="Wilczek-Boney K."/>
            <person name="Hale W."/>
            <person name="Jakkamsetti A."/>
            <person name="Pham P."/>
            <person name="Ruth R."/>
            <person name="San Lucas F."/>
            <person name="Warren J."/>
            <person name="Zhang J."/>
            <person name="Zhao Z."/>
            <person name="Zhou C."/>
            <person name="Zhu D."/>
            <person name="Lee S."/>
            <person name="Bess C."/>
            <person name="Blankenburg K."/>
            <person name="Forbes L."/>
            <person name="Fu Q."/>
            <person name="Gubbala S."/>
            <person name="Hirani K."/>
            <person name="Jayaseelan J.C."/>
            <person name="Lara F."/>
            <person name="Munidasa M."/>
            <person name="Palculict T."/>
            <person name="Patil S."/>
            <person name="Pu L.-L."/>
            <person name="Saada N."/>
            <person name="Tang L."/>
            <person name="Weissenberger G."/>
            <person name="Zhu Y."/>
            <person name="Hemphill L."/>
            <person name="Shang Y."/>
            <person name="Youmans B."/>
            <person name="Ayvaz T."/>
            <person name="Ross M."/>
            <person name="Santibanez J."/>
            <person name="Aqrawi P."/>
            <person name="Gross S."/>
            <person name="Joshi V."/>
            <person name="Fowler G."/>
            <person name="Nazareth L."/>
            <person name="Reid J."/>
            <person name="Worley K."/>
            <person name="Petrosino J."/>
            <person name="Highlander S."/>
            <person name="Gibbs R."/>
        </authorList>
    </citation>
    <scope>NUCLEOTIDE SEQUENCE [LARGE SCALE GENOMIC DNA]</scope>
    <source>
        <strain evidence="2">ATCC 33030</strain>
    </source>
</reference>
<protein>
    <recommendedName>
        <fullName evidence="4">ABC-2 type transporter</fullName>
    </recommendedName>
</protein>
<dbReference type="eggNOG" id="COG1511">
    <property type="taxonomic scope" value="Bacteria"/>
</dbReference>